<dbReference type="AlphaFoldDB" id="A0A5B0P0B9"/>
<organism evidence="1 2">
    <name type="scientific">Puccinia graminis f. sp. tritici</name>
    <dbReference type="NCBI Taxonomy" id="56615"/>
    <lineage>
        <taxon>Eukaryota</taxon>
        <taxon>Fungi</taxon>
        <taxon>Dikarya</taxon>
        <taxon>Basidiomycota</taxon>
        <taxon>Pucciniomycotina</taxon>
        <taxon>Pucciniomycetes</taxon>
        <taxon>Pucciniales</taxon>
        <taxon>Pucciniaceae</taxon>
        <taxon>Puccinia</taxon>
    </lineage>
</organism>
<dbReference type="PANTHER" id="PTHR31912:SF34">
    <property type="entry name" value="NOTOCHORD-RELATED PROTEIN"/>
    <property type="match status" value="1"/>
</dbReference>
<protein>
    <submittedName>
        <fullName evidence="1">Uncharacterized protein</fullName>
    </submittedName>
</protein>
<accession>A0A5B0P0B9</accession>
<dbReference type="PANTHER" id="PTHR31912">
    <property type="entry name" value="IP13529P"/>
    <property type="match status" value="1"/>
</dbReference>
<evidence type="ECO:0000313" key="2">
    <source>
        <dbReference type="Proteomes" id="UP000324748"/>
    </source>
</evidence>
<name>A0A5B0P0B9_PUCGR</name>
<evidence type="ECO:0000313" key="1">
    <source>
        <dbReference type="EMBL" id="KAA1094352.1"/>
    </source>
</evidence>
<sequence length="314" mass="35676">MSTTSINTSKGPTYRCWLCKGQSTKNRNRHCLNKRHQDFVRADNKQRSRVASQRAAARVSNEEVFVVNNNISQIESLVFEDQEDSQAEELESNRSEAIHEPNIVPLDIFEEEDSDNETDNAAELTWMQFLKLAIGQISSEPDELADVDSIPSFRQEEVKIEYVTPDSSVWFPFPSKEYLIGSLLIGYLHKLISRDLYHQIRTIFTLYAIGLPGWEALRIMRAKIRSMSNHSIIQRESVFNQPMFGLDARQLISDVSTYFLVVPLEHDKLNEISYRFFAGSNESIGSTTFGICAGGCAGIEYLQVFSVSQVAQTL</sequence>
<gene>
    <name evidence="1" type="ORF">PGT21_018445</name>
</gene>
<proteinExistence type="predicted"/>
<dbReference type="Proteomes" id="UP000324748">
    <property type="component" value="Unassembled WGS sequence"/>
</dbReference>
<dbReference type="EMBL" id="VSWC01000079">
    <property type="protein sequence ID" value="KAA1094352.1"/>
    <property type="molecule type" value="Genomic_DNA"/>
</dbReference>
<dbReference type="OrthoDB" id="2507316at2759"/>
<comment type="caution">
    <text evidence="1">The sequence shown here is derived from an EMBL/GenBank/DDBJ whole genome shotgun (WGS) entry which is preliminary data.</text>
</comment>
<reference evidence="1 2" key="1">
    <citation type="submission" date="2019-05" db="EMBL/GenBank/DDBJ databases">
        <title>Emergence of the Ug99 lineage of the wheat stem rust pathogen through somatic hybridization.</title>
        <authorList>
            <person name="Li F."/>
            <person name="Upadhyaya N.M."/>
            <person name="Sperschneider J."/>
            <person name="Matny O."/>
            <person name="Nguyen-Phuc H."/>
            <person name="Mago R."/>
            <person name="Raley C."/>
            <person name="Miller M.E."/>
            <person name="Silverstein K.A.T."/>
            <person name="Henningsen E."/>
            <person name="Hirsch C.D."/>
            <person name="Visser B."/>
            <person name="Pretorius Z.A."/>
            <person name="Steffenson B.J."/>
            <person name="Schwessinger B."/>
            <person name="Dodds P.N."/>
            <person name="Figueroa M."/>
        </authorList>
    </citation>
    <scope>NUCLEOTIDE SEQUENCE [LARGE SCALE GENOMIC DNA]</scope>
    <source>
        <strain evidence="1">21-0</strain>
    </source>
</reference>
<keyword evidence="2" id="KW-1185">Reference proteome</keyword>